<feature type="repeat" description="TPR" evidence="3">
    <location>
        <begin position="309"/>
        <end position="342"/>
    </location>
</feature>
<dbReference type="RefSeq" id="WP_081346622.1">
    <property type="nucleotide sequence ID" value="NZ_FNKY01000001.1"/>
</dbReference>
<dbReference type="InterPro" id="IPR011990">
    <property type="entry name" value="TPR-like_helical_dom_sf"/>
</dbReference>
<dbReference type="PROSITE" id="PS50293">
    <property type="entry name" value="TPR_REGION"/>
    <property type="match status" value="2"/>
</dbReference>
<protein>
    <submittedName>
        <fullName evidence="5">Tetratricopeptide (TPR) repeat</fullName>
    </submittedName>
</protein>
<dbReference type="Pfam" id="PF13432">
    <property type="entry name" value="TPR_16"/>
    <property type="match status" value="2"/>
</dbReference>
<evidence type="ECO:0000256" key="4">
    <source>
        <dbReference type="SAM" id="SignalP"/>
    </source>
</evidence>
<dbReference type="SUPFAM" id="SSF48452">
    <property type="entry name" value="TPR-like"/>
    <property type="match status" value="1"/>
</dbReference>
<evidence type="ECO:0000313" key="6">
    <source>
        <dbReference type="Proteomes" id="UP000183471"/>
    </source>
</evidence>
<dbReference type="PROSITE" id="PS50005">
    <property type="entry name" value="TPR"/>
    <property type="match status" value="4"/>
</dbReference>
<dbReference type="InterPro" id="IPR009003">
    <property type="entry name" value="Peptidase_S1_PA"/>
</dbReference>
<feature type="repeat" description="TPR" evidence="3">
    <location>
        <begin position="275"/>
        <end position="308"/>
    </location>
</feature>
<name>A0ABY0T6Q5_9PROT</name>
<dbReference type="SUPFAM" id="SSF50494">
    <property type="entry name" value="Trypsin-like serine proteases"/>
    <property type="match status" value="1"/>
</dbReference>
<evidence type="ECO:0000256" key="3">
    <source>
        <dbReference type="PROSITE-ProRule" id="PRU00339"/>
    </source>
</evidence>
<dbReference type="Pfam" id="PF00515">
    <property type="entry name" value="TPR_1"/>
    <property type="match status" value="1"/>
</dbReference>
<gene>
    <name evidence="5" type="ORF">SAMN05216402_0511</name>
</gene>
<accession>A0ABY0T6Q5</accession>
<dbReference type="Proteomes" id="UP000183471">
    <property type="component" value="Unassembled WGS sequence"/>
</dbReference>
<comment type="caution">
    <text evidence="5">The sequence shown here is derived from an EMBL/GenBank/DDBJ whole genome shotgun (WGS) entry which is preliminary data.</text>
</comment>
<evidence type="ECO:0000256" key="1">
    <source>
        <dbReference type="ARBA" id="ARBA00022737"/>
    </source>
</evidence>
<dbReference type="PANTHER" id="PTHR44858">
    <property type="entry name" value="TETRATRICOPEPTIDE REPEAT PROTEIN 6"/>
    <property type="match status" value="1"/>
</dbReference>
<reference evidence="5 6" key="1">
    <citation type="submission" date="2016-10" db="EMBL/GenBank/DDBJ databases">
        <authorList>
            <person name="Varghese N."/>
            <person name="Submissions S."/>
        </authorList>
    </citation>
    <scope>NUCLEOTIDE SEQUENCE [LARGE SCALE GENOMIC DNA]</scope>
    <source>
        <strain evidence="5 6">Nl1</strain>
    </source>
</reference>
<evidence type="ECO:0000256" key="2">
    <source>
        <dbReference type="ARBA" id="ARBA00022803"/>
    </source>
</evidence>
<dbReference type="Pfam" id="PF13365">
    <property type="entry name" value="Trypsin_2"/>
    <property type="match status" value="1"/>
</dbReference>
<feature type="signal peptide" evidence="4">
    <location>
        <begin position="1"/>
        <end position="33"/>
    </location>
</feature>
<sequence>MAVSPNNRQKKQDILPVKMGGLGLALLSSFAAADVLHVPHIPLTPERMVMRVSPSVVEVDVVDTHGKSILQGSGVVVGADQVVTDCHVVKELAKEGKSTLVRKSGSTFKATLQYADPARDLCQLNVPHLRGTPITLGSAGKIRAGQRIHAISVSGGHELVLREGVVSNTRPHGGSQYMHVSVAVSSGSSGGALVDDQGRLIGLLSLQSLERQNFTFALPVEWIGELSKRAQPVQTITTITGLAWLNRAMALEKKADWQTLLRFAQQEVKRDPANAAAWYSVGAASAHLKQYTQAVQAYREAIRNQAEYDEAWHKLGVAYASLKEYDHAIHAYRDALRIQPENAEAWYDLGNTHYELKHYAHAIHAYREALRIQPENSGAWFNLGSTYDNLNLHGEAALAYQETVRIQPENADAWYNLGVNYALLNERGKMRGIYHALRKLDPARAERYFNTYILP</sequence>
<dbReference type="PANTHER" id="PTHR44858:SF1">
    <property type="entry name" value="UDP-N-ACETYLGLUCOSAMINE--PEPTIDE N-ACETYLGLUCOSAMINYLTRANSFERASE SPINDLY-RELATED"/>
    <property type="match status" value="1"/>
</dbReference>
<dbReference type="EMBL" id="FNKY01000001">
    <property type="protein sequence ID" value="SDQ35126.1"/>
    <property type="molecule type" value="Genomic_DNA"/>
</dbReference>
<dbReference type="InterPro" id="IPR043504">
    <property type="entry name" value="Peptidase_S1_PA_chymotrypsin"/>
</dbReference>
<keyword evidence="1" id="KW-0677">Repeat</keyword>
<proteinExistence type="predicted"/>
<dbReference type="InterPro" id="IPR019734">
    <property type="entry name" value="TPR_rpt"/>
</dbReference>
<evidence type="ECO:0000313" key="5">
    <source>
        <dbReference type="EMBL" id="SDQ35126.1"/>
    </source>
</evidence>
<dbReference type="InterPro" id="IPR050498">
    <property type="entry name" value="Ycf3"/>
</dbReference>
<keyword evidence="4" id="KW-0732">Signal</keyword>
<dbReference type="Gene3D" id="2.40.10.10">
    <property type="entry name" value="Trypsin-like serine proteases"/>
    <property type="match status" value="2"/>
</dbReference>
<keyword evidence="2 3" id="KW-0802">TPR repeat</keyword>
<feature type="chain" id="PRO_5045345233" evidence="4">
    <location>
        <begin position="34"/>
        <end position="455"/>
    </location>
</feature>
<organism evidence="5 6">
    <name type="scientific">Nitrosospira multiformis</name>
    <dbReference type="NCBI Taxonomy" id="1231"/>
    <lineage>
        <taxon>Bacteria</taxon>
        <taxon>Pseudomonadati</taxon>
        <taxon>Pseudomonadota</taxon>
        <taxon>Betaproteobacteria</taxon>
        <taxon>Nitrosomonadales</taxon>
        <taxon>Nitrosomonadaceae</taxon>
        <taxon>Nitrosospira</taxon>
    </lineage>
</organism>
<feature type="repeat" description="TPR" evidence="3">
    <location>
        <begin position="343"/>
        <end position="376"/>
    </location>
</feature>
<dbReference type="Gene3D" id="1.25.40.10">
    <property type="entry name" value="Tetratricopeptide repeat domain"/>
    <property type="match status" value="3"/>
</dbReference>
<feature type="repeat" description="TPR" evidence="3">
    <location>
        <begin position="377"/>
        <end position="410"/>
    </location>
</feature>
<dbReference type="SMART" id="SM00028">
    <property type="entry name" value="TPR"/>
    <property type="match status" value="6"/>
</dbReference>
<keyword evidence="6" id="KW-1185">Reference proteome</keyword>